<feature type="region of interest" description="Disordered" evidence="1">
    <location>
        <begin position="65"/>
        <end position="99"/>
    </location>
</feature>
<organism evidence="2 3">
    <name type="scientific">Azospirillum rugosum</name>
    <dbReference type="NCBI Taxonomy" id="416170"/>
    <lineage>
        <taxon>Bacteria</taxon>
        <taxon>Pseudomonadati</taxon>
        <taxon>Pseudomonadota</taxon>
        <taxon>Alphaproteobacteria</taxon>
        <taxon>Rhodospirillales</taxon>
        <taxon>Azospirillaceae</taxon>
        <taxon>Azospirillum</taxon>
    </lineage>
</organism>
<evidence type="ECO:0000256" key="1">
    <source>
        <dbReference type="SAM" id="MobiDB-lite"/>
    </source>
</evidence>
<comment type="caution">
    <text evidence="2">The sequence shown here is derived from an EMBL/GenBank/DDBJ whole genome shotgun (WGS) entry which is preliminary data.</text>
</comment>
<dbReference type="EMBL" id="JAGINP010000015">
    <property type="protein sequence ID" value="MBP2294363.1"/>
    <property type="molecule type" value="Genomic_DNA"/>
</dbReference>
<accession>A0ABS4SP77</accession>
<protein>
    <submittedName>
        <fullName evidence="2">Uncharacterized protein</fullName>
    </submittedName>
</protein>
<sequence length="99" mass="10976">MHPERTWHVDFANATASSDAGTVCFAKSGGVYRITRTAIKSRFKGLHVRLCHQALGAIKASEHEERMNATHRVQDQAPSSQPKAVVWDLQPERPKSIGL</sequence>
<reference evidence="2 3" key="1">
    <citation type="submission" date="2021-03" db="EMBL/GenBank/DDBJ databases">
        <title>Genomic Encyclopedia of Type Strains, Phase III (KMG-III): the genomes of soil and plant-associated and newly described type strains.</title>
        <authorList>
            <person name="Whitman W."/>
        </authorList>
    </citation>
    <scope>NUCLEOTIDE SEQUENCE [LARGE SCALE GENOMIC DNA]</scope>
    <source>
        <strain evidence="2 3">IMMIB AFH-6</strain>
    </source>
</reference>
<name>A0ABS4SP77_9PROT</name>
<feature type="compositionally biased region" description="Basic and acidic residues" evidence="1">
    <location>
        <begin position="65"/>
        <end position="74"/>
    </location>
</feature>
<keyword evidence="3" id="KW-1185">Reference proteome</keyword>
<dbReference type="Proteomes" id="UP000781958">
    <property type="component" value="Unassembled WGS sequence"/>
</dbReference>
<feature type="compositionally biased region" description="Basic and acidic residues" evidence="1">
    <location>
        <begin position="90"/>
        <end position="99"/>
    </location>
</feature>
<dbReference type="RefSeq" id="WP_209768532.1">
    <property type="nucleotide sequence ID" value="NZ_JAGINP010000015.1"/>
</dbReference>
<evidence type="ECO:0000313" key="3">
    <source>
        <dbReference type="Proteomes" id="UP000781958"/>
    </source>
</evidence>
<gene>
    <name evidence="2" type="ORF">J2851_004152</name>
</gene>
<proteinExistence type="predicted"/>
<evidence type="ECO:0000313" key="2">
    <source>
        <dbReference type="EMBL" id="MBP2294363.1"/>
    </source>
</evidence>